<evidence type="ECO:0000256" key="5">
    <source>
        <dbReference type="ARBA" id="ARBA00022692"/>
    </source>
</evidence>
<evidence type="ECO:0000256" key="1">
    <source>
        <dbReference type="ARBA" id="ARBA00004651"/>
    </source>
</evidence>
<protein>
    <submittedName>
        <fullName evidence="9">RND family transporter, permease subunit</fullName>
    </submittedName>
</protein>
<dbReference type="OrthoDB" id="8270at2"/>
<evidence type="ECO:0000256" key="8">
    <source>
        <dbReference type="SAM" id="Phobius"/>
    </source>
</evidence>
<feature type="transmembrane region" description="Helical" evidence="8">
    <location>
        <begin position="934"/>
        <end position="954"/>
    </location>
</feature>
<dbReference type="PANTHER" id="PTHR32063:SF24">
    <property type="entry name" value="CATION EFFLUX SYSTEM (ACRB_ACRD_ACRF FAMILY)"/>
    <property type="match status" value="1"/>
</dbReference>
<reference evidence="10" key="1">
    <citation type="submission" date="2015-06" db="EMBL/GenBank/DDBJ databases">
        <authorList>
            <person name="Bertelli C."/>
        </authorList>
    </citation>
    <scope>NUCLEOTIDE SEQUENCE [LARGE SCALE GENOMIC DNA]</scope>
    <source>
        <strain evidence="10">CRIB-30</strain>
    </source>
</reference>
<feature type="transmembrane region" description="Helical" evidence="8">
    <location>
        <begin position="376"/>
        <end position="400"/>
    </location>
</feature>
<feature type="transmembrane region" description="Helical" evidence="8">
    <location>
        <begin position="1038"/>
        <end position="1061"/>
    </location>
</feature>
<accession>A0A0H5DN96</accession>
<dbReference type="Gene3D" id="3.30.2090.10">
    <property type="entry name" value="Multidrug efflux transporter AcrB TolC docking domain, DN and DC subdomains"/>
    <property type="match status" value="2"/>
</dbReference>
<dbReference type="SUPFAM" id="SSF82714">
    <property type="entry name" value="Multidrug efflux transporter AcrB TolC docking domain, DN and DC subdomains"/>
    <property type="match status" value="2"/>
</dbReference>
<feature type="transmembrane region" description="Helical" evidence="8">
    <location>
        <begin position="12"/>
        <end position="30"/>
    </location>
</feature>
<keyword evidence="3" id="KW-0813">Transport</keyword>
<dbReference type="GO" id="GO:0005886">
    <property type="term" value="C:plasma membrane"/>
    <property type="evidence" value="ECO:0007669"/>
    <property type="project" value="UniProtKB-SubCell"/>
</dbReference>
<dbReference type="Proteomes" id="UP000220251">
    <property type="component" value="Unassembled WGS sequence"/>
</dbReference>
<dbReference type="GO" id="GO:0008324">
    <property type="term" value="F:monoatomic cation transmembrane transporter activity"/>
    <property type="evidence" value="ECO:0007669"/>
    <property type="project" value="InterPro"/>
</dbReference>
<dbReference type="NCBIfam" id="TIGR00914">
    <property type="entry name" value="2A0601"/>
    <property type="match status" value="1"/>
</dbReference>
<keyword evidence="6 8" id="KW-1133">Transmembrane helix</keyword>
<dbReference type="InterPro" id="IPR004763">
    <property type="entry name" value="CusA-like"/>
</dbReference>
<evidence type="ECO:0000313" key="9">
    <source>
        <dbReference type="EMBL" id="CRX37587.1"/>
    </source>
</evidence>
<feature type="transmembrane region" description="Helical" evidence="8">
    <location>
        <begin position="473"/>
        <end position="494"/>
    </location>
</feature>
<dbReference type="Pfam" id="PF00873">
    <property type="entry name" value="ACR_tran"/>
    <property type="match status" value="1"/>
</dbReference>
<gene>
    <name evidence="9" type="ORF">ELAC_0226</name>
</gene>
<dbReference type="AlphaFoldDB" id="A0A0H5DN96"/>
<dbReference type="EMBL" id="CWGJ01000004">
    <property type="protein sequence ID" value="CRX37587.1"/>
    <property type="molecule type" value="Genomic_DNA"/>
</dbReference>
<evidence type="ECO:0000313" key="10">
    <source>
        <dbReference type="Proteomes" id="UP000220251"/>
    </source>
</evidence>
<dbReference type="SUPFAM" id="SSF82866">
    <property type="entry name" value="Multidrug efflux transporter AcrB transmembrane domain"/>
    <property type="match status" value="2"/>
</dbReference>
<comment type="subcellular location">
    <subcellularLocation>
        <location evidence="1">Cell membrane</location>
        <topology evidence="1">Multi-pass membrane protein</topology>
    </subcellularLocation>
</comment>
<feature type="transmembrane region" description="Helical" evidence="8">
    <location>
        <begin position="506"/>
        <end position="532"/>
    </location>
</feature>
<name>A0A0H5DN96_9BACT</name>
<evidence type="ECO:0000256" key="2">
    <source>
        <dbReference type="ARBA" id="ARBA00010942"/>
    </source>
</evidence>
<dbReference type="SUPFAM" id="SSF82693">
    <property type="entry name" value="Multidrug efflux transporter AcrB pore domain, PN1, PN2, PC1 and PC2 subdomains"/>
    <property type="match status" value="3"/>
</dbReference>
<dbReference type="Gene3D" id="3.30.70.1320">
    <property type="entry name" value="Multidrug efflux transporter AcrB pore domain like"/>
    <property type="match status" value="1"/>
</dbReference>
<keyword evidence="7 8" id="KW-0472">Membrane</keyword>
<keyword evidence="4" id="KW-1003">Cell membrane</keyword>
<keyword evidence="5 8" id="KW-0812">Transmembrane</keyword>
<comment type="similarity">
    <text evidence="2">Belongs to the resistance-nodulation-cell division (RND) (TC 2.A.6) family.</text>
</comment>
<feature type="transmembrane region" description="Helical" evidence="8">
    <location>
        <begin position="909"/>
        <end position="928"/>
    </location>
</feature>
<dbReference type="GO" id="GO:0042910">
    <property type="term" value="F:xenobiotic transmembrane transporter activity"/>
    <property type="evidence" value="ECO:0007669"/>
    <property type="project" value="TreeGrafter"/>
</dbReference>
<evidence type="ECO:0000256" key="6">
    <source>
        <dbReference type="ARBA" id="ARBA00022989"/>
    </source>
</evidence>
<dbReference type="Gene3D" id="3.30.70.1440">
    <property type="entry name" value="Multidrug efflux transporter AcrB pore domain"/>
    <property type="match status" value="1"/>
</dbReference>
<evidence type="ECO:0000256" key="4">
    <source>
        <dbReference type="ARBA" id="ARBA00022475"/>
    </source>
</evidence>
<evidence type="ECO:0000256" key="7">
    <source>
        <dbReference type="ARBA" id="ARBA00023136"/>
    </source>
</evidence>
<sequence>MSIEKILRFSLQYPLGVLLVTTIVAAYGIYSFSRLPIDAVPDITTNQVQINTVLEGLSPLQVEKQVTYVVETALGGIPGLQMTRSISRNGFSQVTAVFDDEVNVYFARQQINERISEVKDQLPEGAEPKMGPISSGLGEIYMWTVDYRHPGGGGAEIKDGSPGWQKDGSYLTPEGHVLKTDAEKASYLRTVQDWIVRPQLKGIKGLAEVDSIGGFVRQYHIEPNIEQMIALGLSFEEIVQSVKKNNISIGPGYIERHGEALLVKSDERLDTPRQIETIVVATRAGIPIRIRDIAEVGIGKEMRTGSATRNGHEVVVGTAMMLIGANSRTVSQEVDNKLMEINKTLPADIELIPVINRTKLVNATITTVVKNLSEGALLVVAVLFAFLGYFRAALITALVIPLSMLMTAIGMVQSKISGNLMSLGAIDFGLIVDGAVIITENCLRRLADKQHEIKRTLRFDERMQEVMKASKEMIQPTVFGQAIIIIVYFPVLALTDVEGKMFHPMAMTVIFALISAFILSLTFVPAMIAVFVTGNLKEKENFIIRAAKSIYQPLIKSTLERPWITVVTSTIAVACSFFLFNHLGQEFVPQLDERDIAMHAIRIPSTSLTQSTAMQREVEAAIIKLPEVAYVFSKTGTAEMASDPMPPNVSDSFIMLKPTEEWPNRAMTKNELIQKIEETVTKIPGNNYEFTQPIEMRFNELISGIRSDVAVKIYGDDFERMQKAGEEIARVIRNIPGAADVKVTQTDGLPVLDLKMDREAASRLGVNVSDALDVVAIAMGGGKAGQIFEGDRRFDVIVKLPEQLRADPTTLSTLPIPLSTNGDERKHTHFPYIPLSEVVKLQVSDGLNEILRENGKRFIAVQANVRGTDLGSFVEQVKNRIDKEVKIPEGYWIAFGGQFENMLSARNRLLVVVPICFGLIFIFLYTAFNSIRYALLVFTGVPLALTGGIAALWIRDIPFSITAAVGFIALSGIAVLNGLVLISYINQLRQEGLDKEEAITKGSLTRLRPVLMTALVASLGFVPMALATGTGSEVQKPLATVVIGGLISSTFLTLLVLPALYKLFSLEQAFIPVSKRENAPGNGLSS</sequence>
<proteinExistence type="inferred from homology"/>
<feature type="transmembrane region" description="Helical" evidence="8">
    <location>
        <begin position="1006"/>
        <end position="1026"/>
    </location>
</feature>
<feature type="transmembrane region" description="Helical" evidence="8">
    <location>
        <begin position="420"/>
        <end position="438"/>
    </location>
</feature>
<dbReference type="PRINTS" id="PR00702">
    <property type="entry name" value="ACRIFLAVINRP"/>
</dbReference>
<organism evidence="9 10">
    <name type="scientific">Estrella lausannensis</name>
    <dbReference type="NCBI Taxonomy" id="483423"/>
    <lineage>
        <taxon>Bacteria</taxon>
        <taxon>Pseudomonadati</taxon>
        <taxon>Chlamydiota</taxon>
        <taxon>Chlamydiia</taxon>
        <taxon>Parachlamydiales</taxon>
        <taxon>Candidatus Criblamydiaceae</taxon>
        <taxon>Estrella</taxon>
    </lineage>
</organism>
<dbReference type="RefSeq" id="WP_098037449.1">
    <property type="nucleotide sequence ID" value="NZ_CWGJ01000004.1"/>
</dbReference>
<dbReference type="InterPro" id="IPR027463">
    <property type="entry name" value="AcrB_DN_DC_subdom"/>
</dbReference>
<dbReference type="Gene3D" id="1.20.1640.10">
    <property type="entry name" value="Multidrug efflux transporter AcrB transmembrane domain"/>
    <property type="match status" value="3"/>
</dbReference>
<dbReference type="InterPro" id="IPR001036">
    <property type="entry name" value="Acrflvin-R"/>
</dbReference>
<keyword evidence="10" id="KW-1185">Reference proteome</keyword>
<feature type="transmembrane region" description="Helical" evidence="8">
    <location>
        <begin position="961"/>
        <end position="986"/>
    </location>
</feature>
<evidence type="ECO:0000256" key="3">
    <source>
        <dbReference type="ARBA" id="ARBA00022448"/>
    </source>
</evidence>
<dbReference type="PANTHER" id="PTHR32063">
    <property type="match status" value="1"/>
</dbReference>
<dbReference type="Gene3D" id="3.30.70.1430">
    <property type="entry name" value="Multidrug efflux transporter AcrB pore domain"/>
    <property type="match status" value="2"/>
</dbReference>